<dbReference type="PANTHER" id="PTHR15615">
    <property type="match status" value="1"/>
</dbReference>
<evidence type="ECO:0000313" key="4">
    <source>
        <dbReference type="Proteomes" id="UP000612746"/>
    </source>
</evidence>
<keyword evidence="1" id="KW-0195">Cyclin</keyword>
<evidence type="ECO:0000256" key="1">
    <source>
        <dbReference type="RuleBase" id="RU000383"/>
    </source>
</evidence>
<accession>A0A8H7PJP5</accession>
<feature type="domain" description="Cyclin-like" evidence="2">
    <location>
        <begin position="57"/>
        <end position="145"/>
    </location>
</feature>
<reference evidence="3" key="1">
    <citation type="submission" date="2020-12" db="EMBL/GenBank/DDBJ databases">
        <title>Metabolic potential, ecology and presence of endohyphal bacteria is reflected in genomic diversity of Mucoromycotina.</title>
        <authorList>
            <person name="Muszewska A."/>
            <person name="Okrasinska A."/>
            <person name="Steczkiewicz K."/>
            <person name="Drgas O."/>
            <person name="Orlowska M."/>
            <person name="Perlinska-Lenart U."/>
            <person name="Aleksandrzak-Piekarczyk T."/>
            <person name="Szatraj K."/>
            <person name="Zielenkiewicz U."/>
            <person name="Pilsyk S."/>
            <person name="Malc E."/>
            <person name="Mieczkowski P."/>
            <person name="Kruszewska J.S."/>
            <person name="Biernat P."/>
            <person name="Pawlowska J."/>
        </authorList>
    </citation>
    <scope>NUCLEOTIDE SEQUENCE</scope>
    <source>
        <strain evidence="3">WA0000051536</strain>
    </source>
</reference>
<keyword evidence="4" id="KW-1185">Reference proteome</keyword>
<dbReference type="InterPro" id="IPR006671">
    <property type="entry name" value="Cyclin_N"/>
</dbReference>
<dbReference type="GO" id="GO:0000307">
    <property type="term" value="C:cyclin-dependent protein kinase holoenzyme complex"/>
    <property type="evidence" value="ECO:0007669"/>
    <property type="project" value="TreeGrafter"/>
</dbReference>
<gene>
    <name evidence="3" type="ORF">INT44_007654</name>
</gene>
<protein>
    <recommendedName>
        <fullName evidence="2">Cyclin-like domain-containing protein</fullName>
    </recommendedName>
</protein>
<dbReference type="InterPro" id="IPR013922">
    <property type="entry name" value="Cyclin_PHO80-like"/>
</dbReference>
<name>A0A8H7PJP5_9FUNG</name>
<dbReference type="GO" id="GO:0016538">
    <property type="term" value="F:cyclin-dependent protein serine/threonine kinase regulator activity"/>
    <property type="evidence" value="ECO:0007669"/>
    <property type="project" value="TreeGrafter"/>
</dbReference>
<dbReference type="InterPro" id="IPR013763">
    <property type="entry name" value="Cyclin-like_dom"/>
</dbReference>
<dbReference type="CDD" id="cd20557">
    <property type="entry name" value="CYCLIN_ScPCL1-like"/>
    <property type="match status" value="1"/>
</dbReference>
<dbReference type="SMART" id="SM00385">
    <property type="entry name" value="CYCLIN"/>
    <property type="match status" value="1"/>
</dbReference>
<evidence type="ECO:0000313" key="3">
    <source>
        <dbReference type="EMBL" id="KAG2175166.1"/>
    </source>
</evidence>
<comment type="similarity">
    <text evidence="1">Belongs to the cyclin family.</text>
</comment>
<dbReference type="GO" id="GO:0019901">
    <property type="term" value="F:protein kinase binding"/>
    <property type="evidence" value="ECO:0007669"/>
    <property type="project" value="InterPro"/>
</dbReference>
<dbReference type="InterPro" id="IPR036915">
    <property type="entry name" value="Cyclin-like_sf"/>
</dbReference>
<dbReference type="EMBL" id="JAEPRA010000015">
    <property type="protein sequence ID" value="KAG2175166.1"/>
    <property type="molecule type" value="Genomic_DNA"/>
</dbReference>
<comment type="caution">
    <text evidence="3">The sequence shown here is derived from an EMBL/GenBank/DDBJ whole genome shotgun (WGS) entry which is preliminary data.</text>
</comment>
<dbReference type="GO" id="GO:0005634">
    <property type="term" value="C:nucleus"/>
    <property type="evidence" value="ECO:0007669"/>
    <property type="project" value="TreeGrafter"/>
</dbReference>
<dbReference type="PANTHER" id="PTHR15615:SF108">
    <property type="entry name" value="PROTEIN CNPPD1"/>
    <property type="match status" value="1"/>
</dbReference>
<dbReference type="Pfam" id="PF00134">
    <property type="entry name" value="Cyclin_N"/>
    <property type="match status" value="1"/>
</dbReference>
<dbReference type="Proteomes" id="UP000612746">
    <property type="component" value="Unassembled WGS sequence"/>
</dbReference>
<dbReference type="AlphaFoldDB" id="A0A8H7PJP5"/>
<proteinExistence type="inferred from homology"/>
<organism evidence="3 4">
    <name type="scientific">Umbelopsis vinacea</name>
    <dbReference type="NCBI Taxonomy" id="44442"/>
    <lineage>
        <taxon>Eukaryota</taxon>
        <taxon>Fungi</taxon>
        <taxon>Fungi incertae sedis</taxon>
        <taxon>Mucoromycota</taxon>
        <taxon>Mucoromycotina</taxon>
        <taxon>Umbelopsidomycetes</taxon>
        <taxon>Umbelopsidales</taxon>
        <taxon>Umbelopsidaceae</taxon>
        <taxon>Umbelopsis</taxon>
    </lineage>
</organism>
<sequence>MASSPLLPTHCYPPVSPSLSTRSPEALISFTIQNVGSILECSKQRRSRHELLPHLAHFVRETYFKCQLSPTVLIVALIYLERLKTSLPVQARGDFDTPYKIFLAAIVIASKYTEDYSLQATVIRATIAPVFSAREMNEMERSFLGLIKFNLHVDLAQVERFVQQHGAQLELELGL</sequence>
<dbReference type="Gene3D" id="1.10.472.10">
    <property type="entry name" value="Cyclin-like"/>
    <property type="match status" value="1"/>
</dbReference>
<dbReference type="OrthoDB" id="10250320at2759"/>
<evidence type="ECO:0000259" key="2">
    <source>
        <dbReference type="SMART" id="SM00385"/>
    </source>
</evidence>
<dbReference type="SUPFAM" id="SSF47954">
    <property type="entry name" value="Cyclin-like"/>
    <property type="match status" value="1"/>
</dbReference>